<feature type="domain" description="Mga helix-turn-helix" evidence="3">
    <location>
        <begin position="76"/>
        <end position="159"/>
    </location>
</feature>
<gene>
    <name evidence="4" type="ORF">NRIC_34080</name>
</gene>
<dbReference type="Gene3D" id="1.10.10.10">
    <property type="entry name" value="Winged helix-like DNA-binding domain superfamily/Winged helix DNA-binding domain"/>
    <property type="match status" value="1"/>
</dbReference>
<evidence type="ECO:0000259" key="3">
    <source>
        <dbReference type="Pfam" id="PF05043"/>
    </source>
</evidence>
<dbReference type="InterPro" id="IPR007737">
    <property type="entry name" value="Mga_HTH"/>
</dbReference>
<dbReference type="OrthoDB" id="2172289at2"/>
<sequence length="506" mass="59358">MNLQGLMKKETIRRVTIIESLYYSESFLSSDQLIDQLDCSLPALINDIRYLNNDDTPLQIRKHKGLYHLDFDPGSSIDTYYAGVLNKVLEFQILEGLFFERLTCIQKFSAQLNCSFSNLQRYLKKIDSGIQQWDFHIYHRPLRIEGNEEMIRQFYYLFFKEKRMPFKNYGFSERLLQGVDKFIHLLMQENNVTNNMNTHFQLLHHFLIALHRITKEHHLDTHLPNSSAVKLGSEIDQFNLRCLIERELKIPFTDQLMKECLWPLLSDKIVLNAEQQNTQRNKNLYLAAFYHTHRELVSRVNEELGYTLSESEVSEALRILGNDIYFFYPNREPISILAAPKKYMITLLRMKYSRAISKIERIVQTFLDTSHLPYTQERKDIYCCSLIIGIPHLLERLTVREKPLKVLLLSDASPKHEVLWGSILENFIKAPLHYEYFETPFLEPEKLAAVANKYDLIITDVTMPKLDTNTAIIAVNSCPTPQDLVAIQQFFDNIAPVEQCQLERYA</sequence>
<dbReference type="PANTHER" id="PTHR30185">
    <property type="entry name" value="CRYPTIC BETA-GLUCOSIDE BGL OPERON ANTITERMINATOR"/>
    <property type="match status" value="1"/>
</dbReference>
<dbReference type="InterPro" id="IPR050661">
    <property type="entry name" value="BglG_antiterminators"/>
</dbReference>
<dbReference type="AlphaFoldDB" id="A0A4P5PBI2"/>
<dbReference type="Proteomes" id="UP000290567">
    <property type="component" value="Unassembled WGS sequence"/>
</dbReference>
<accession>A0A4P5PBI2</accession>
<comment type="caution">
    <text evidence="4">The sequence shown here is derived from an EMBL/GenBank/DDBJ whole genome shotgun (WGS) entry which is preliminary data.</text>
</comment>
<dbReference type="RefSeq" id="WP_146623901.1">
    <property type="nucleotide sequence ID" value="NZ_BJCC01000034.1"/>
</dbReference>
<evidence type="ECO:0000313" key="4">
    <source>
        <dbReference type="EMBL" id="GCF95517.1"/>
    </source>
</evidence>
<proteinExistence type="predicted"/>
<evidence type="ECO:0000256" key="2">
    <source>
        <dbReference type="ARBA" id="ARBA00023163"/>
    </source>
</evidence>
<evidence type="ECO:0000256" key="1">
    <source>
        <dbReference type="ARBA" id="ARBA00023015"/>
    </source>
</evidence>
<dbReference type="InterPro" id="IPR036388">
    <property type="entry name" value="WH-like_DNA-bd_sf"/>
</dbReference>
<evidence type="ECO:0000313" key="5">
    <source>
        <dbReference type="Proteomes" id="UP000290567"/>
    </source>
</evidence>
<dbReference type="Pfam" id="PF05043">
    <property type="entry name" value="Mga"/>
    <property type="match status" value="1"/>
</dbReference>
<keyword evidence="2" id="KW-0804">Transcription</keyword>
<keyword evidence="1" id="KW-0805">Transcription regulation</keyword>
<reference evidence="5" key="1">
    <citation type="submission" date="2019-02" db="EMBL/GenBank/DDBJ databases">
        <title>Draft genome sequence of Enterococcus sp. Gos25-1.</title>
        <authorList>
            <person name="Tanaka N."/>
            <person name="Shiwa Y."/>
            <person name="Fujita N."/>
        </authorList>
    </citation>
    <scope>NUCLEOTIDE SEQUENCE [LARGE SCALE GENOMIC DNA]</scope>
    <source>
        <strain evidence="5">Gos25-1</strain>
    </source>
</reference>
<name>A0A4P5PBI2_9ENTE</name>
<keyword evidence="5" id="KW-1185">Reference proteome</keyword>
<organism evidence="4 5">
    <name type="scientific">Enterococcus florum</name>
    <dbReference type="NCBI Taxonomy" id="2480627"/>
    <lineage>
        <taxon>Bacteria</taxon>
        <taxon>Bacillati</taxon>
        <taxon>Bacillota</taxon>
        <taxon>Bacilli</taxon>
        <taxon>Lactobacillales</taxon>
        <taxon>Enterococcaceae</taxon>
        <taxon>Enterococcus</taxon>
    </lineage>
</organism>
<dbReference type="PANTHER" id="PTHR30185:SF18">
    <property type="entry name" value="TRANSCRIPTIONAL REGULATOR MTLR"/>
    <property type="match status" value="1"/>
</dbReference>
<dbReference type="EMBL" id="BJCC01000034">
    <property type="protein sequence ID" value="GCF95517.1"/>
    <property type="molecule type" value="Genomic_DNA"/>
</dbReference>
<protein>
    <recommendedName>
        <fullName evidence="3">Mga helix-turn-helix domain-containing protein</fullName>
    </recommendedName>
</protein>